<comment type="subcellular location">
    <subcellularLocation>
        <location evidence="1">Membrane</location>
        <topology evidence="1">Multi-pass membrane protein</topology>
    </subcellularLocation>
</comment>
<feature type="transmembrane region" description="Helical" evidence="6">
    <location>
        <begin position="429"/>
        <end position="449"/>
    </location>
</feature>
<evidence type="ECO:0000256" key="4">
    <source>
        <dbReference type="ARBA" id="ARBA00022989"/>
    </source>
</evidence>
<gene>
    <name evidence="8" type="ORF">M413DRAFT_15578</name>
</gene>
<feature type="transmembrane region" description="Helical" evidence="6">
    <location>
        <begin position="293"/>
        <end position="313"/>
    </location>
</feature>
<keyword evidence="9" id="KW-1185">Reference proteome</keyword>
<name>A0A0C3D0C7_HEBCY</name>
<feature type="transmembrane region" description="Helical" evidence="6">
    <location>
        <begin position="22"/>
        <end position="43"/>
    </location>
</feature>
<dbReference type="InterPro" id="IPR011701">
    <property type="entry name" value="MFS"/>
</dbReference>
<evidence type="ECO:0000256" key="5">
    <source>
        <dbReference type="ARBA" id="ARBA00023136"/>
    </source>
</evidence>
<keyword evidence="4 6" id="KW-1133">Transmembrane helix</keyword>
<reference evidence="9" key="2">
    <citation type="submission" date="2015-01" db="EMBL/GenBank/DDBJ databases">
        <title>Evolutionary Origins and Diversification of the Mycorrhizal Mutualists.</title>
        <authorList>
            <consortium name="DOE Joint Genome Institute"/>
            <consortium name="Mycorrhizal Genomics Consortium"/>
            <person name="Kohler A."/>
            <person name="Kuo A."/>
            <person name="Nagy L.G."/>
            <person name="Floudas D."/>
            <person name="Copeland A."/>
            <person name="Barry K.W."/>
            <person name="Cichocki N."/>
            <person name="Veneault-Fourrey C."/>
            <person name="LaButti K."/>
            <person name="Lindquist E.A."/>
            <person name="Lipzen A."/>
            <person name="Lundell T."/>
            <person name="Morin E."/>
            <person name="Murat C."/>
            <person name="Riley R."/>
            <person name="Ohm R."/>
            <person name="Sun H."/>
            <person name="Tunlid A."/>
            <person name="Henrissat B."/>
            <person name="Grigoriev I.V."/>
            <person name="Hibbett D.S."/>
            <person name="Martin F."/>
        </authorList>
    </citation>
    <scope>NUCLEOTIDE SEQUENCE [LARGE SCALE GENOMIC DNA]</scope>
    <source>
        <strain evidence="9">h7</strain>
    </source>
</reference>
<dbReference type="InterPro" id="IPR020846">
    <property type="entry name" value="MFS_dom"/>
</dbReference>
<keyword evidence="2" id="KW-0813">Transport</keyword>
<feature type="transmembrane region" description="Helical" evidence="6">
    <location>
        <begin position="320"/>
        <end position="342"/>
    </location>
</feature>
<sequence>MTSHALSEAPPSRRTPLPAGQLSILMFLRFSEASSAFVIFPFLSELLASVTGGDVAKVGYYAGLMESIRQFLSLISVMYWSRTSDHIGRKPILLLGTFALSVSMFSFGLSSTFWGLVVSRCVFTAFNSNAGVIKSLVGEITDSTNSANAFALLHVPWAVGSSFGALTGGWLARPHDQFPDIFQHKIWTSYPYFLPTLVIGSLALFACFVVGGYLREVGNDSEASEPLLRTEVASQAGFGKEPVPLQSLLRRKVLIPIMNYTSIAALHAAHNSIQPLFLAMPIEIGGLGLPPRQVGYILGSYGIMNSLFQTFMLGRLVHKFGVKAVFVTAIAAFVPMFTFSPLMNILARGGGFSYILWGVLGLQLSCSLVMELGYGCVYMFITAAAPNKRSLGATNGLAQTLVTIGRIATPVMASSLLSISIQYRIFWGYAAYLALVFLSFGSIWLAYQLPRKLENGSR</sequence>
<dbReference type="HOGENOM" id="CLU_001265_54_6_1"/>
<dbReference type="OrthoDB" id="419616at2759"/>
<dbReference type="EMBL" id="KN831768">
    <property type="protein sequence ID" value="KIM49566.1"/>
    <property type="molecule type" value="Genomic_DNA"/>
</dbReference>
<proteinExistence type="predicted"/>
<dbReference type="SUPFAM" id="SSF103473">
    <property type="entry name" value="MFS general substrate transporter"/>
    <property type="match status" value="1"/>
</dbReference>
<dbReference type="PROSITE" id="PS50850">
    <property type="entry name" value="MFS"/>
    <property type="match status" value="1"/>
</dbReference>
<evidence type="ECO:0000313" key="8">
    <source>
        <dbReference type="EMBL" id="KIM49566.1"/>
    </source>
</evidence>
<dbReference type="GO" id="GO:0016020">
    <property type="term" value="C:membrane"/>
    <property type="evidence" value="ECO:0007669"/>
    <property type="project" value="UniProtKB-SubCell"/>
</dbReference>
<keyword evidence="5 6" id="KW-0472">Membrane</keyword>
<dbReference type="Pfam" id="PF07690">
    <property type="entry name" value="MFS_1"/>
    <property type="match status" value="1"/>
</dbReference>
<feature type="transmembrane region" description="Helical" evidence="6">
    <location>
        <begin position="192"/>
        <end position="214"/>
    </location>
</feature>
<dbReference type="Gene3D" id="1.20.1250.20">
    <property type="entry name" value="MFS general substrate transporter like domains"/>
    <property type="match status" value="1"/>
</dbReference>
<feature type="transmembrane region" description="Helical" evidence="6">
    <location>
        <begin position="92"/>
        <end position="111"/>
    </location>
</feature>
<protein>
    <recommendedName>
        <fullName evidence="7">Major facilitator superfamily (MFS) profile domain-containing protein</fullName>
    </recommendedName>
</protein>
<feature type="transmembrane region" description="Helical" evidence="6">
    <location>
        <begin position="58"/>
        <end position="80"/>
    </location>
</feature>
<dbReference type="AlphaFoldDB" id="A0A0C3D0C7"/>
<feature type="transmembrane region" description="Helical" evidence="6">
    <location>
        <begin position="354"/>
        <end position="381"/>
    </location>
</feature>
<evidence type="ECO:0000256" key="6">
    <source>
        <dbReference type="SAM" id="Phobius"/>
    </source>
</evidence>
<dbReference type="PANTHER" id="PTHR23504">
    <property type="entry name" value="MAJOR FACILITATOR SUPERFAMILY DOMAIN-CONTAINING PROTEIN 10"/>
    <property type="match status" value="1"/>
</dbReference>
<evidence type="ECO:0000259" key="7">
    <source>
        <dbReference type="PROSITE" id="PS50850"/>
    </source>
</evidence>
<feature type="domain" description="Major facilitator superfamily (MFS) profile" evidence="7">
    <location>
        <begin position="21"/>
        <end position="453"/>
    </location>
</feature>
<dbReference type="PANTHER" id="PTHR23504:SF15">
    <property type="entry name" value="MAJOR FACILITATOR SUPERFAMILY (MFS) PROFILE DOMAIN-CONTAINING PROTEIN"/>
    <property type="match status" value="1"/>
</dbReference>
<keyword evidence="3 6" id="KW-0812">Transmembrane</keyword>
<dbReference type="GO" id="GO:0022857">
    <property type="term" value="F:transmembrane transporter activity"/>
    <property type="evidence" value="ECO:0007669"/>
    <property type="project" value="InterPro"/>
</dbReference>
<dbReference type="Proteomes" id="UP000053424">
    <property type="component" value="Unassembled WGS sequence"/>
</dbReference>
<accession>A0A0C3D0C7</accession>
<feature type="transmembrane region" description="Helical" evidence="6">
    <location>
        <begin position="149"/>
        <end position="172"/>
    </location>
</feature>
<reference evidence="8 9" key="1">
    <citation type="submission" date="2014-04" db="EMBL/GenBank/DDBJ databases">
        <authorList>
            <consortium name="DOE Joint Genome Institute"/>
            <person name="Kuo A."/>
            <person name="Gay G."/>
            <person name="Dore J."/>
            <person name="Kohler A."/>
            <person name="Nagy L.G."/>
            <person name="Floudas D."/>
            <person name="Copeland A."/>
            <person name="Barry K.W."/>
            <person name="Cichocki N."/>
            <person name="Veneault-Fourrey C."/>
            <person name="LaButti K."/>
            <person name="Lindquist E.A."/>
            <person name="Lipzen A."/>
            <person name="Lundell T."/>
            <person name="Morin E."/>
            <person name="Murat C."/>
            <person name="Sun H."/>
            <person name="Tunlid A."/>
            <person name="Henrissat B."/>
            <person name="Grigoriev I.V."/>
            <person name="Hibbett D.S."/>
            <person name="Martin F."/>
            <person name="Nordberg H.P."/>
            <person name="Cantor M.N."/>
            <person name="Hua S.X."/>
        </authorList>
    </citation>
    <scope>NUCLEOTIDE SEQUENCE [LARGE SCALE GENOMIC DNA]</scope>
    <source>
        <strain evidence="9">h7</strain>
    </source>
</reference>
<organism evidence="8 9">
    <name type="scientific">Hebeloma cylindrosporum</name>
    <dbReference type="NCBI Taxonomy" id="76867"/>
    <lineage>
        <taxon>Eukaryota</taxon>
        <taxon>Fungi</taxon>
        <taxon>Dikarya</taxon>
        <taxon>Basidiomycota</taxon>
        <taxon>Agaricomycotina</taxon>
        <taxon>Agaricomycetes</taxon>
        <taxon>Agaricomycetidae</taxon>
        <taxon>Agaricales</taxon>
        <taxon>Agaricineae</taxon>
        <taxon>Hymenogastraceae</taxon>
        <taxon>Hebeloma</taxon>
    </lineage>
</organism>
<evidence type="ECO:0000256" key="3">
    <source>
        <dbReference type="ARBA" id="ARBA00022692"/>
    </source>
</evidence>
<evidence type="ECO:0000256" key="2">
    <source>
        <dbReference type="ARBA" id="ARBA00022448"/>
    </source>
</evidence>
<evidence type="ECO:0000313" key="9">
    <source>
        <dbReference type="Proteomes" id="UP000053424"/>
    </source>
</evidence>
<dbReference type="InterPro" id="IPR036259">
    <property type="entry name" value="MFS_trans_sf"/>
</dbReference>
<evidence type="ECO:0000256" key="1">
    <source>
        <dbReference type="ARBA" id="ARBA00004141"/>
    </source>
</evidence>